<name>A0A0J7YMR1_BETVV</name>
<sequence length="105" mass="11254">ASVEVLLVSQRKAEAATIGFADDRRRSDIGPAKAVATREDRYAAQRGATAAALSMSGLAPQVREEDLSESNYDAFSGYGGSLFDASTPYDAEDREADNIYESVDK</sequence>
<reference evidence="3 4" key="1">
    <citation type="journal article" date="2014" name="Nature">
        <title>The genome of the recently domesticated crop plant sugar beet (Beta vulgaris).</title>
        <authorList>
            <person name="Dohm J.C."/>
            <person name="Minoche A.E."/>
            <person name="Holtgrawe D."/>
            <person name="Capella-Gutierrez S."/>
            <person name="Zakrzewski F."/>
            <person name="Tafer H."/>
            <person name="Rupp O."/>
            <person name="Sorensen T.R."/>
            <person name="Stracke R."/>
            <person name="Reinhardt R."/>
            <person name="Goesmann A."/>
            <person name="Kraft T."/>
            <person name="Schulz B."/>
            <person name="Stadler P.F."/>
            <person name="Schmidt T."/>
            <person name="Gabaldon T."/>
            <person name="Lehrach H."/>
            <person name="Weisshaar B."/>
            <person name="Himmelbauer H."/>
        </authorList>
    </citation>
    <scope>NUCLEOTIDE SEQUENCE [LARGE SCALE GENOMIC DNA]</scope>
    <source>
        <tissue evidence="3">Taproot</tissue>
    </source>
</reference>
<dbReference type="EMBL" id="KQ119652">
    <property type="protein sequence ID" value="KMS64881.1"/>
    <property type="molecule type" value="Genomic_DNA"/>
</dbReference>
<gene>
    <name evidence="3" type="ORF">BVRB_041710</name>
</gene>
<accession>A0A0J7YMR1</accession>
<feature type="region of interest" description="Disordered" evidence="1">
    <location>
        <begin position="86"/>
        <end position="105"/>
    </location>
</feature>
<dbReference type="AlphaFoldDB" id="A0A0J7YMR1"/>
<feature type="non-terminal residue" evidence="3">
    <location>
        <position position="1"/>
    </location>
</feature>
<keyword evidence="4" id="KW-1185">Reference proteome</keyword>
<proteinExistence type="predicted"/>
<evidence type="ECO:0000313" key="4">
    <source>
        <dbReference type="Proteomes" id="UP000035740"/>
    </source>
</evidence>
<dbReference type="Proteomes" id="UP000035740">
    <property type="component" value="Unassembled WGS sequence"/>
</dbReference>
<dbReference type="InterPro" id="IPR010491">
    <property type="entry name" value="PRP1_N"/>
</dbReference>
<organism evidence="3 4">
    <name type="scientific">Beta vulgaris subsp. vulgaris</name>
    <name type="common">Beet</name>
    <dbReference type="NCBI Taxonomy" id="3555"/>
    <lineage>
        <taxon>Eukaryota</taxon>
        <taxon>Viridiplantae</taxon>
        <taxon>Streptophyta</taxon>
        <taxon>Embryophyta</taxon>
        <taxon>Tracheophyta</taxon>
        <taxon>Spermatophyta</taxon>
        <taxon>Magnoliopsida</taxon>
        <taxon>eudicotyledons</taxon>
        <taxon>Gunneridae</taxon>
        <taxon>Pentapetalae</taxon>
        <taxon>Caryophyllales</taxon>
        <taxon>Chenopodiaceae</taxon>
        <taxon>Betoideae</taxon>
        <taxon>Beta</taxon>
    </lineage>
</organism>
<evidence type="ECO:0000256" key="1">
    <source>
        <dbReference type="SAM" id="MobiDB-lite"/>
    </source>
</evidence>
<evidence type="ECO:0000259" key="2">
    <source>
        <dbReference type="Pfam" id="PF06424"/>
    </source>
</evidence>
<dbReference type="OrthoDB" id="440128at2759"/>
<protein>
    <recommendedName>
        <fullName evidence="2">PRP1 splicing factor N-terminal domain-containing protein</fullName>
    </recommendedName>
</protein>
<feature type="domain" description="PRP1 splicing factor N-terminal" evidence="2">
    <location>
        <begin position="19"/>
        <end position="105"/>
    </location>
</feature>
<dbReference type="Pfam" id="PF06424">
    <property type="entry name" value="PRP1_N"/>
    <property type="match status" value="1"/>
</dbReference>
<feature type="non-terminal residue" evidence="3">
    <location>
        <position position="105"/>
    </location>
</feature>
<evidence type="ECO:0000313" key="3">
    <source>
        <dbReference type="EMBL" id="KMS64881.1"/>
    </source>
</evidence>
<dbReference type="GO" id="GO:0000398">
    <property type="term" value="P:mRNA splicing, via spliceosome"/>
    <property type="evidence" value="ECO:0007669"/>
    <property type="project" value="InterPro"/>
</dbReference>
<dbReference type="Gramene" id="KMS64881">
    <property type="protein sequence ID" value="KMS64881"/>
    <property type="gene ID" value="BVRB_041710"/>
</dbReference>